<evidence type="ECO:0000313" key="3">
    <source>
        <dbReference type="Proteomes" id="UP001251857"/>
    </source>
</evidence>
<protein>
    <submittedName>
        <fullName evidence="2">DUF2380 domain-containing protein</fullName>
    </submittedName>
</protein>
<proteinExistence type="predicted"/>
<name>A0ABU3BWI9_9GAMM</name>
<organism evidence="2 3">
    <name type="scientific">Spectribacter hydrogenoxidans</name>
    <dbReference type="NCBI Taxonomy" id="3075608"/>
    <lineage>
        <taxon>Bacteria</taxon>
        <taxon>Pseudomonadati</taxon>
        <taxon>Pseudomonadota</taxon>
        <taxon>Gammaproteobacteria</taxon>
        <taxon>Salinisphaerales</taxon>
        <taxon>Salinisphaeraceae</taxon>
        <taxon>Spectribacter</taxon>
    </lineage>
</organism>
<feature type="signal peptide" evidence="1">
    <location>
        <begin position="1"/>
        <end position="25"/>
    </location>
</feature>
<comment type="caution">
    <text evidence="2">The sequence shown here is derived from an EMBL/GenBank/DDBJ whole genome shotgun (WGS) entry which is preliminary data.</text>
</comment>
<dbReference type="InterPro" id="IPR021698">
    <property type="entry name" value="DUF3280"/>
</dbReference>
<feature type="chain" id="PRO_5046079005" evidence="1">
    <location>
        <begin position="26"/>
        <end position="171"/>
    </location>
</feature>
<evidence type="ECO:0000313" key="2">
    <source>
        <dbReference type="EMBL" id="MDT0633653.1"/>
    </source>
</evidence>
<evidence type="ECO:0000256" key="1">
    <source>
        <dbReference type="SAM" id="SignalP"/>
    </source>
</evidence>
<accession>A0ABU3BWI9</accession>
<reference evidence="2 3" key="1">
    <citation type="submission" date="2023-09" db="EMBL/GenBank/DDBJ databases">
        <authorList>
            <person name="Rey-Velasco X."/>
        </authorList>
    </citation>
    <scope>NUCLEOTIDE SEQUENCE [LARGE SCALE GENOMIC DNA]</scope>
    <source>
        <strain evidence="2 3">W335</strain>
    </source>
</reference>
<sequence length="171" mass="18505">MKNRTNALTVGMLLWVWLAGGAAMAAESTIPVAVADFDYYDTSGEPTDQQAEHARRMAGFVTILRERLAADGAFTVRELRCGKPDCTAGDLAPDELIKAAREAGARMLVYGGIHKISTLVQWGKVQAVDLDNEALLLDRSFSFRGDNDRAFQRAADFVMQILTTAAPAPAS</sequence>
<keyword evidence="1" id="KW-0732">Signal</keyword>
<dbReference type="RefSeq" id="WP_311651366.1">
    <property type="nucleotide sequence ID" value="NZ_JAVRIB010000001.1"/>
</dbReference>
<gene>
    <name evidence="2" type="ORF">RM532_01640</name>
</gene>
<dbReference type="Pfam" id="PF11684">
    <property type="entry name" value="DUF3280"/>
    <property type="match status" value="1"/>
</dbReference>
<dbReference type="EMBL" id="JAVRIB010000001">
    <property type="protein sequence ID" value="MDT0633653.1"/>
    <property type="molecule type" value="Genomic_DNA"/>
</dbReference>
<keyword evidence="3" id="KW-1185">Reference proteome</keyword>
<dbReference type="Proteomes" id="UP001251857">
    <property type="component" value="Unassembled WGS sequence"/>
</dbReference>